<dbReference type="Gene3D" id="3.30.420.10">
    <property type="entry name" value="Ribonuclease H-like superfamily/Ribonuclease H"/>
    <property type="match status" value="1"/>
</dbReference>
<dbReference type="InterPro" id="IPR036397">
    <property type="entry name" value="RNaseH_sf"/>
</dbReference>
<organism evidence="1">
    <name type="scientific">Magallana gigas</name>
    <name type="common">Pacific oyster</name>
    <name type="synonym">Crassostrea gigas</name>
    <dbReference type="NCBI Taxonomy" id="29159"/>
    <lineage>
        <taxon>Eukaryota</taxon>
        <taxon>Metazoa</taxon>
        <taxon>Spiralia</taxon>
        <taxon>Lophotrochozoa</taxon>
        <taxon>Mollusca</taxon>
        <taxon>Bivalvia</taxon>
        <taxon>Autobranchia</taxon>
        <taxon>Pteriomorphia</taxon>
        <taxon>Ostreida</taxon>
        <taxon>Ostreoidea</taxon>
        <taxon>Ostreidae</taxon>
        <taxon>Magallana</taxon>
    </lineage>
</organism>
<sequence length="249" mass="28158">MKSAGAEVHHYDVTNDDKLFAEFLKSQMSLGSLNTAAQVHHPELRDFGPLGMEASTLAEQNDMKFKGQGSSFRVAAAVAHKDIGNWKGLRYLDALARDAHKCTWKEGFSKKRKLQQSTAECKKRRHELKNLKSIQYPESGLKSTRAGFVESLPVFREILPEQHSYKLQTMTQDTMGLTFNAHSALEHDKALQSLVIFTCLVASLRRTDYLSIDDFGGSKYRLDKKYKCVFRSRYINHSEPPGGTRTAQI</sequence>
<proteinExistence type="predicted"/>
<reference evidence="1" key="1">
    <citation type="journal article" date="2012" name="Nature">
        <title>The oyster genome reveals stress adaptation and complexity of shell formation.</title>
        <authorList>
            <person name="Zhang G."/>
            <person name="Fang X."/>
            <person name="Guo X."/>
            <person name="Li L."/>
            <person name="Luo R."/>
            <person name="Xu F."/>
            <person name="Yang P."/>
            <person name="Zhang L."/>
            <person name="Wang X."/>
            <person name="Qi H."/>
            <person name="Xiong Z."/>
            <person name="Que H."/>
            <person name="Xie Y."/>
            <person name="Holland P.W."/>
            <person name="Paps J."/>
            <person name="Zhu Y."/>
            <person name="Wu F."/>
            <person name="Chen Y."/>
            <person name="Wang J."/>
            <person name="Peng C."/>
            <person name="Meng J."/>
            <person name="Yang L."/>
            <person name="Liu J."/>
            <person name="Wen B."/>
            <person name="Zhang N."/>
            <person name="Huang Z."/>
            <person name="Zhu Q."/>
            <person name="Feng Y."/>
            <person name="Mount A."/>
            <person name="Hedgecock D."/>
            <person name="Xu Z."/>
            <person name="Liu Y."/>
            <person name="Domazet-Loso T."/>
            <person name="Du Y."/>
            <person name="Sun X."/>
            <person name="Zhang S."/>
            <person name="Liu B."/>
            <person name="Cheng P."/>
            <person name="Jiang X."/>
            <person name="Li J."/>
            <person name="Fan D."/>
            <person name="Wang W."/>
            <person name="Fu W."/>
            <person name="Wang T."/>
            <person name="Wang B."/>
            <person name="Zhang J."/>
            <person name="Peng Z."/>
            <person name="Li Y."/>
            <person name="Li N."/>
            <person name="Wang J."/>
            <person name="Chen M."/>
            <person name="He Y."/>
            <person name="Tan F."/>
            <person name="Song X."/>
            <person name="Zheng Q."/>
            <person name="Huang R."/>
            <person name="Yang H."/>
            <person name="Du X."/>
            <person name="Chen L."/>
            <person name="Yang M."/>
            <person name="Gaffney P.M."/>
            <person name="Wang S."/>
            <person name="Luo L."/>
            <person name="She Z."/>
            <person name="Ming Y."/>
            <person name="Huang W."/>
            <person name="Zhang S."/>
            <person name="Huang B."/>
            <person name="Zhang Y."/>
            <person name="Qu T."/>
            <person name="Ni P."/>
            <person name="Miao G."/>
            <person name="Wang J."/>
            <person name="Wang Q."/>
            <person name="Steinberg C.E."/>
            <person name="Wang H."/>
            <person name="Li N."/>
            <person name="Qian L."/>
            <person name="Zhang G."/>
            <person name="Li Y."/>
            <person name="Yang H."/>
            <person name="Liu X."/>
            <person name="Wang J."/>
            <person name="Yin Y."/>
            <person name="Wang J."/>
        </authorList>
    </citation>
    <scope>NUCLEOTIDE SEQUENCE [LARGE SCALE GENOMIC DNA]</scope>
    <source>
        <strain evidence="1">05x7-T-G4-1.051#20</strain>
    </source>
</reference>
<dbReference type="HOGENOM" id="CLU_1116670_0_0_1"/>
<protein>
    <submittedName>
        <fullName evidence="1">Uncharacterized protein</fullName>
    </submittedName>
</protein>
<dbReference type="InParanoid" id="K1Q3Q4"/>
<dbReference type="GO" id="GO:0003676">
    <property type="term" value="F:nucleic acid binding"/>
    <property type="evidence" value="ECO:0007669"/>
    <property type="project" value="InterPro"/>
</dbReference>
<dbReference type="EMBL" id="JH823244">
    <property type="protein sequence ID" value="EKC31112.1"/>
    <property type="molecule type" value="Genomic_DNA"/>
</dbReference>
<dbReference type="AlphaFoldDB" id="K1Q3Q4"/>
<evidence type="ECO:0000313" key="1">
    <source>
        <dbReference type="EMBL" id="EKC31112.1"/>
    </source>
</evidence>
<name>K1Q3Q4_MAGGI</name>
<gene>
    <name evidence="1" type="ORF">CGI_10028739</name>
</gene>
<accession>K1Q3Q4</accession>